<keyword evidence="1" id="KW-0472">Membrane</keyword>
<gene>
    <name evidence="2" type="ORF">J0A65_13215</name>
</gene>
<name>A0ABS3CUP6_9ALTE</name>
<keyword evidence="1" id="KW-0812">Transmembrane</keyword>
<evidence type="ECO:0000313" key="3">
    <source>
        <dbReference type="Proteomes" id="UP000663992"/>
    </source>
</evidence>
<dbReference type="Proteomes" id="UP000663992">
    <property type="component" value="Unassembled WGS sequence"/>
</dbReference>
<keyword evidence="3" id="KW-1185">Reference proteome</keyword>
<feature type="transmembrane region" description="Helical" evidence="1">
    <location>
        <begin position="88"/>
        <end position="112"/>
    </location>
</feature>
<proteinExistence type="predicted"/>
<evidence type="ECO:0000256" key="1">
    <source>
        <dbReference type="SAM" id="Phobius"/>
    </source>
</evidence>
<evidence type="ECO:0000313" key="2">
    <source>
        <dbReference type="EMBL" id="MBN7820832.1"/>
    </source>
</evidence>
<keyword evidence="1" id="KW-1133">Transmembrane helix</keyword>
<accession>A0ABS3CUP6</accession>
<dbReference type="EMBL" id="JAFKCS010000012">
    <property type="protein sequence ID" value="MBN7820832.1"/>
    <property type="molecule type" value="Genomic_DNA"/>
</dbReference>
<sequence length="113" mass="12932">MLGVFITCILFVLFGQLTVRKLRKKPEVKDKLGIEFASGWDILNVASALCRPKWMDNRYKKSRLSGLAANAEVLYQHTTLFDRILARIFWYSYVMSGSGLILMLILNLLGVFD</sequence>
<organism evidence="2 3">
    <name type="scientific">Bowmanella yangjiangensis</name>
    <dbReference type="NCBI Taxonomy" id="2811230"/>
    <lineage>
        <taxon>Bacteria</taxon>
        <taxon>Pseudomonadati</taxon>
        <taxon>Pseudomonadota</taxon>
        <taxon>Gammaproteobacteria</taxon>
        <taxon>Alteromonadales</taxon>
        <taxon>Alteromonadaceae</taxon>
        <taxon>Bowmanella</taxon>
    </lineage>
</organism>
<protein>
    <submittedName>
        <fullName evidence="2">Uncharacterized protein</fullName>
    </submittedName>
</protein>
<comment type="caution">
    <text evidence="2">The sequence shown here is derived from an EMBL/GenBank/DDBJ whole genome shotgun (WGS) entry which is preliminary data.</text>
</comment>
<reference evidence="2 3" key="1">
    <citation type="submission" date="2021-03" db="EMBL/GenBank/DDBJ databases">
        <title>novel species isolated from a fishpond in China.</title>
        <authorList>
            <person name="Lu H."/>
            <person name="Cai Z."/>
        </authorList>
    </citation>
    <scope>NUCLEOTIDE SEQUENCE [LARGE SCALE GENOMIC DNA]</scope>
    <source>
        <strain evidence="2 3">Y57</strain>
    </source>
</reference>